<keyword evidence="1" id="KW-0677">Repeat</keyword>
<dbReference type="Proteomes" id="UP001175000">
    <property type="component" value="Unassembled WGS sequence"/>
</dbReference>
<feature type="domain" description="DUF7791" evidence="4">
    <location>
        <begin position="564"/>
        <end position="696"/>
    </location>
</feature>
<dbReference type="InterPro" id="IPR027417">
    <property type="entry name" value="P-loop_NTPase"/>
</dbReference>
<feature type="compositionally biased region" description="Basic and acidic residues" evidence="2">
    <location>
        <begin position="933"/>
        <end position="949"/>
    </location>
</feature>
<dbReference type="PANTHER" id="PTHR10039">
    <property type="entry name" value="AMELOGENIN"/>
    <property type="match status" value="1"/>
</dbReference>
<dbReference type="EMBL" id="JAULSU010000001">
    <property type="protein sequence ID" value="KAK0631225.1"/>
    <property type="molecule type" value="Genomic_DNA"/>
</dbReference>
<evidence type="ECO:0000313" key="5">
    <source>
        <dbReference type="EMBL" id="KAK0631225.1"/>
    </source>
</evidence>
<dbReference type="Gene3D" id="3.40.50.300">
    <property type="entry name" value="P-loop containing nucleotide triphosphate hydrolases"/>
    <property type="match status" value="1"/>
</dbReference>
<accession>A0AA39XCM7</accession>
<evidence type="ECO:0000259" key="4">
    <source>
        <dbReference type="Pfam" id="PF25053"/>
    </source>
</evidence>
<evidence type="ECO:0000256" key="1">
    <source>
        <dbReference type="ARBA" id="ARBA00022737"/>
    </source>
</evidence>
<dbReference type="Pfam" id="PF24883">
    <property type="entry name" value="NPHP3_N"/>
    <property type="match status" value="1"/>
</dbReference>
<protein>
    <recommendedName>
        <fullName evidence="7">NACHT domain-containing protein</fullName>
    </recommendedName>
</protein>
<dbReference type="AlphaFoldDB" id="A0AA39XCM7"/>
<evidence type="ECO:0000313" key="6">
    <source>
        <dbReference type="Proteomes" id="UP001175000"/>
    </source>
</evidence>
<evidence type="ECO:0008006" key="7">
    <source>
        <dbReference type="Google" id="ProtNLM"/>
    </source>
</evidence>
<proteinExistence type="predicted"/>
<dbReference type="PANTHER" id="PTHR10039:SF5">
    <property type="entry name" value="NACHT DOMAIN-CONTAINING PROTEIN"/>
    <property type="match status" value="1"/>
</dbReference>
<reference evidence="5" key="1">
    <citation type="submission" date="2023-06" db="EMBL/GenBank/DDBJ databases">
        <title>Genome-scale phylogeny and comparative genomics of the fungal order Sordariales.</title>
        <authorList>
            <consortium name="Lawrence Berkeley National Laboratory"/>
            <person name="Hensen N."/>
            <person name="Bonometti L."/>
            <person name="Westerberg I."/>
            <person name="Brannstrom I.O."/>
            <person name="Guillou S."/>
            <person name="Cros-Aarteil S."/>
            <person name="Calhoun S."/>
            <person name="Haridas S."/>
            <person name="Kuo A."/>
            <person name="Mondo S."/>
            <person name="Pangilinan J."/>
            <person name="Riley R."/>
            <person name="Labutti K."/>
            <person name="Andreopoulos B."/>
            <person name="Lipzen A."/>
            <person name="Chen C."/>
            <person name="Yanf M."/>
            <person name="Daum C."/>
            <person name="Ng V."/>
            <person name="Clum A."/>
            <person name="Steindorff A."/>
            <person name="Ohm R."/>
            <person name="Martin F."/>
            <person name="Silar P."/>
            <person name="Natvig D."/>
            <person name="Lalanne C."/>
            <person name="Gautier V."/>
            <person name="Ament-Velasquez S.L."/>
            <person name="Kruys A."/>
            <person name="Hutchinson M.I."/>
            <person name="Powell A.J."/>
            <person name="Barry K."/>
            <person name="Miller A.N."/>
            <person name="Grigoriev I.V."/>
            <person name="Debuchy R."/>
            <person name="Gladieux P."/>
            <person name="Thoren M.H."/>
            <person name="Johannesson H."/>
        </authorList>
    </citation>
    <scope>NUCLEOTIDE SEQUENCE</scope>
    <source>
        <strain evidence="5">CBS 606.72</strain>
    </source>
</reference>
<comment type="caution">
    <text evidence="5">The sequence shown here is derived from an EMBL/GenBank/DDBJ whole genome shotgun (WGS) entry which is preliminary data.</text>
</comment>
<dbReference type="SUPFAM" id="SSF52540">
    <property type="entry name" value="P-loop containing nucleoside triphosphate hydrolases"/>
    <property type="match status" value="1"/>
</dbReference>
<organism evidence="5 6">
    <name type="scientific">Immersiella caudata</name>
    <dbReference type="NCBI Taxonomy" id="314043"/>
    <lineage>
        <taxon>Eukaryota</taxon>
        <taxon>Fungi</taxon>
        <taxon>Dikarya</taxon>
        <taxon>Ascomycota</taxon>
        <taxon>Pezizomycotina</taxon>
        <taxon>Sordariomycetes</taxon>
        <taxon>Sordariomycetidae</taxon>
        <taxon>Sordariales</taxon>
        <taxon>Lasiosphaeriaceae</taxon>
        <taxon>Immersiella</taxon>
    </lineage>
</organism>
<evidence type="ECO:0000259" key="3">
    <source>
        <dbReference type="Pfam" id="PF24883"/>
    </source>
</evidence>
<gene>
    <name evidence="5" type="ORF">B0T14DRAFT_559045</name>
</gene>
<feature type="domain" description="Nephrocystin 3-like N-terminal" evidence="3">
    <location>
        <begin position="291"/>
        <end position="455"/>
    </location>
</feature>
<dbReference type="InterPro" id="IPR056693">
    <property type="entry name" value="DUF7791"/>
</dbReference>
<feature type="region of interest" description="Disordered" evidence="2">
    <location>
        <begin position="933"/>
        <end position="987"/>
    </location>
</feature>
<name>A0AA39XCM7_9PEZI</name>
<sequence length="987" mass="110976">MDPLTCLSIVSSAAQLTDFIFRLLHCTRSIYQSGTGHEDSMASIEGVMASLIELNRDVSTTIERRLLDQGSNASSRDDGPRGDEPSRRIIATAQECSATATQLIRLLGSLKADKATLWKSFRSALRVMMNKEEVERLSSTVLRLQGNLIAHMQFELLESQSDLSTSVRKLNSWSQGCDSNFGRLVDKATQDVKAYFSLHIRPLEEQIEEILDSKVFAKQALPVVREALMDHMPPLSQRIADLIPHATAAMEGMEFLRKLSFGEIRTRHETIPDAHATTFEWVFKNRTPDGLHDIHFAQWLRAGRGMYWVRGKPGSGKSTLMKFLRQHKETNANLCQWSPQEKLVTSNHFFWNAGSALQKSQEGLFRTLLFDILLQWPEMIPEVQGLLSDATDPYNPWSATALSRAIQFVISRGLPVRFCFFIDGLDEYEGDHVKLIDVLKLLASSPNIKICASSRPWACFLEAFGNDAQTSLKLEELTASDIRRFVNDRIGGNSHFQRYSNNAEYSALVDEVVSRANGVFLWVALVVKSLLEGFTYSDRIKDLRRRLETLPTDLETFFSHMLRSVDSFYQQQSAQIFLFATEAVDELPVILYSLADEIDGDASRIVEVRNDLTLQTIEEDAEEMTRRLDGRTKGLLEVLHVPESGSRAAVSHPHARYRVGFLHRTVRDWLQAENVREAFRKQAGSDFDASLSLAQASTGFLRLLMTAYPTAMSEKSGAWLDRELAIIVFYIGRIAPSASETHGSELMRTLLRLVSSFMQSHMRDSALDGKRYVLLLLAVRYRLLWYVRTAEPILLTTTKRAELLASALNLIPGSASPGHACMGVSIDIVRLLLTEPGWCTNPNTAQIPGGFLWERFLHNLQEGREIFGLEHPELVELVAVMVSAGARLKGATPECTRWMRTHLFTPDDWDYILNSQPQNSARLASSFSSSPTVEEKIVERARQKREGSKGARGPKSSSDGTGSSCSSLGDTRKKKKKKSSMTLWPWK</sequence>
<evidence type="ECO:0000256" key="2">
    <source>
        <dbReference type="SAM" id="MobiDB-lite"/>
    </source>
</evidence>
<keyword evidence="6" id="KW-1185">Reference proteome</keyword>
<dbReference type="InterPro" id="IPR056884">
    <property type="entry name" value="NPHP3-like_N"/>
</dbReference>
<feature type="compositionally biased region" description="Low complexity" evidence="2">
    <location>
        <begin position="953"/>
        <end position="969"/>
    </location>
</feature>
<dbReference type="Pfam" id="PF25053">
    <property type="entry name" value="DUF7791"/>
    <property type="match status" value="1"/>
</dbReference>